<sequence>MKKGNRNKITDVKGVRVGHTTIAAGNVQTGVTVILPTKGDIFREKLTASCHVINGFGKTSGLIQLEELGVLESPIALTNTLSVGTVQQALVRYMLQDHPEIGTTSGTVNVVIGECNDGYLNDIRACSIQESNVYEAIADARKDFALGAVGAGRGMSCFEMKGGIGSASRVLELNGEEYTVGLLVLSNFGLKNDYIMKDVSFCDTAKEQVEQGSIIIILATDIPMSDRQLKRVCKRMPVALAHLGSYLGNGSGDIAIAFSTANKIPHASADSFISQTILHEQQIDKVFRAAIEACEEAIQSSLDAAETVVGRDGHCRYSLKETVTELKKNQANRNHYKV</sequence>
<accession>A0A3E2VTE2</accession>
<dbReference type="InterPro" id="IPR016117">
    <property type="entry name" value="ArgJ-like_dom_sf"/>
</dbReference>
<dbReference type="Pfam" id="PF03576">
    <property type="entry name" value="Peptidase_S58"/>
    <property type="match status" value="1"/>
</dbReference>
<dbReference type="EMBL" id="QVEV01000027">
    <property type="protein sequence ID" value="RGC13832.1"/>
    <property type="molecule type" value="Genomic_DNA"/>
</dbReference>
<evidence type="ECO:0000256" key="1">
    <source>
        <dbReference type="ARBA" id="ARBA00007068"/>
    </source>
</evidence>
<evidence type="ECO:0000313" key="2">
    <source>
        <dbReference type="EMBL" id="RGC13832.1"/>
    </source>
</evidence>
<name>A0A3E2VTE2_CLOIN</name>
<protein>
    <submittedName>
        <fullName evidence="2">S58 family peptidase</fullName>
    </submittedName>
</protein>
<dbReference type="SUPFAM" id="SSF56266">
    <property type="entry name" value="DmpA/ArgJ-like"/>
    <property type="match status" value="1"/>
</dbReference>
<dbReference type="Gene3D" id="3.60.70.12">
    <property type="entry name" value="L-amino peptidase D-ALA esterase/amidase"/>
    <property type="match status" value="1"/>
</dbReference>
<comment type="similarity">
    <text evidence="1">Belongs to the peptidase S58 family.</text>
</comment>
<dbReference type="PANTHER" id="PTHR36512">
    <property type="entry name" value="D-AMINOPEPTIDASE"/>
    <property type="match status" value="1"/>
</dbReference>
<dbReference type="OrthoDB" id="9770388at2"/>
<dbReference type="RefSeq" id="WP_117444010.1">
    <property type="nucleotide sequence ID" value="NZ_JAJFEN010000041.1"/>
</dbReference>
<dbReference type="PANTHER" id="PTHR36512:SF3">
    <property type="entry name" value="BLR5678 PROTEIN"/>
    <property type="match status" value="1"/>
</dbReference>
<proteinExistence type="inferred from homology"/>
<dbReference type="InterPro" id="IPR005321">
    <property type="entry name" value="Peptidase_S58_DmpA"/>
</dbReference>
<organism evidence="2 3">
    <name type="scientific">Clostridium innocuum</name>
    <dbReference type="NCBI Taxonomy" id="1522"/>
    <lineage>
        <taxon>Bacteria</taxon>
        <taxon>Bacillati</taxon>
        <taxon>Bacillota</taxon>
        <taxon>Clostridia</taxon>
        <taxon>Eubacteriales</taxon>
        <taxon>Clostridiaceae</taxon>
        <taxon>Clostridium</taxon>
    </lineage>
</organism>
<dbReference type="AlphaFoldDB" id="A0A3E2VTE2"/>
<dbReference type="Proteomes" id="UP000260025">
    <property type="component" value="Unassembled WGS sequence"/>
</dbReference>
<reference evidence="2 3" key="1">
    <citation type="submission" date="2018-08" db="EMBL/GenBank/DDBJ databases">
        <title>A genome reference for cultivated species of the human gut microbiota.</title>
        <authorList>
            <person name="Zou Y."/>
            <person name="Xue W."/>
            <person name="Luo G."/>
        </authorList>
    </citation>
    <scope>NUCLEOTIDE SEQUENCE [LARGE SCALE GENOMIC DNA]</scope>
    <source>
        <strain evidence="2 3">OF01-2LB</strain>
    </source>
</reference>
<dbReference type="GO" id="GO:0004177">
    <property type="term" value="F:aminopeptidase activity"/>
    <property type="evidence" value="ECO:0007669"/>
    <property type="project" value="TreeGrafter"/>
</dbReference>
<gene>
    <name evidence="2" type="ORF">DXA38_15780</name>
</gene>
<evidence type="ECO:0000313" key="3">
    <source>
        <dbReference type="Proteomes" id="UP000260025"/>
    </source>
</evidence>
<dbReference type="CDD" id="cd02253">
    <property type="entry name" value="DmpA"/>
    <property type="match status" value="1"/>
</dbReference>
<comment type="caution">
    <text evidence="2">The sequence shown here is derived from an EMBL/GenBank/DDBJ whole genome shotgun (WGS) entry which is preliminary data.</text>
</comment>